<evidence type="ECO:0000313" key="2">
    <source>
        <dbReference type="EMBL" id="KAL0638275.1"/>
    </source>
</evidence>
<proteinExistence type="predicted"/>
<organism evidence="2 3">
    <name type="scientific">Discina gigas</name>
    <dbReference type="NCBI Taxonomy" id="1032678"/>
    <lineage>
        <taxon>Eukaryota</taxon>
        <taxon>Fungi</taxon>
        <taxon>Dikarya</taxon>
        <taxon>Ascomycota</taxon>
        <taxon>Pezizomycotina</taxon>
        <taxon>Pezizomycetes</taxon>
        <taxon>Pezizales</taxon>
        <taxon>Discinaceae</taxon>
        <taxon>Discina</taxon>
    </lineage>
</organism>
<dbReference type="PANTHER" id="PTHR46014:SF1">
    <property type="entry name" value="TETRATRICOPEPTIDE REPEAT PROTEIN 1"/>
    <property type="match status" value="1"/>
</dbReference>
<evidence type="ECO:0000313" key="3">
    <source>
        <dbReference type="Proteomes" id="UP001447188"/>
    </source>
</evidence>
<dbReference type="SUPFAM" id="SSF48452">
    <property type="entry name" value="TPR-like"/>
    <property type="match status" value="1"/>
</dbReference>
<dbReference type="InterPro" id="IPR052769">
    <property type="entry name" value="TPR_domain_protein"/>
</dbReference>
<sequence length="239" mass="26643">MSTPIPQADCATNNDEIMFDEQQDYIRSLERPSVPASPLGASAFFEVNKDEDQEMQTLESAPETELGFGERFSKEEEARLLSQSNCCRLSGNCLFTSSLFLAALDAYNLALSHCPLYLTVEAATIHNNISAVHLRLQNYAEAVKAASKALDGRPGWSKALYRRAKGREGVGGWTSLQGAYDDYLALLEKGGEGLSEKEKRDLKEKVRWMPGRIDEARERETHEVVGKLKDVSQNPRLIQ</sequence>
<dbReference type="Proteomes" id="UP001447188">
    <property type="component" value="Unassembled WGS sequence"/>
</dbReference>
<protein>
    <submittedName>
        <fullName evidence="2">Uncharacterized protein</fullName>
    </submittedName>
</protein>
<accession>A0ABR3GR45</accession>
<dbReference type="EMBL" id="JBBBZM010000024">
    <property type="protein sequence ID" value="KAL0638275.1"/>
    <property type="molecule type" value="Genomic_DNA"/>
</dbReference>
<comment type="caution">
    <text evidence="2">The sequence shown here is derived from an EMBL/GenBank/DDBJ whole genome shotgun (WGS) entry which is preliminary data.</text>
</comment>
<keyword evidence="3" id="KW-1185">Reference proteome</keyword>
<feature type="region of interest" description="Disordered" evidence="1">
    <location>
        <begin position="220"/>
        <end position="239"/>
    </location>
</feature>
<dbReference type="Gene3D" id="1.25.40.10">
    <property type="entry name" value="Tetratricopeptide repeat domain"/>
    <property type="match status" value="1"/>
</dbReference>
<dbReference type="InterPro" id="IPR011990">
    <property type="entry name" value="TPR-like_helical_dom_sf"/>
</dbReference>
<feature type="compositionally biased region" description="Basic and acidic residues" evidence="1">
    <location>
        <begin position="220"/>
        <end position="230"/>
    </location>
</feature>
<evidence type="ECO:0000256" key="1">
    <source>
        <dbReference type="SAM" id="MobiDB-lite"/>
    </source>
</evidence>
<dbReference type="PANTHER" id="PTHR46014">
    <property type="entry name" value="TETRATRICOPEPTIDE REPEAT PROTEIN 1"/>
    <property type="match status" value="1"/>
</dbReference>
<reference evidence="2 3" key="1">
    <citation type="submission" date="2024-02" db="EMBL/GenBank/DDBJ databases">
        <title>Discinaceae phylogenomics.</title>
        <authorList>
            <person name="Dirks A.C."/>
            <person name="James T.Y."/>
        </authorList>
    </citation>
    <scope>NUCLEOTIDE SEQUENCE [LARGE SCALE GENOMIC DNA]</scope>
    <source>
        <strain evidence="2 3">ACD0624</strain>
    </source>
</reference>
<gene>
    <name evidence="2" type="ORF">Q9L58_002732</name>
</gene>
<name>A0ABR3GR45_9PEZI</name>